<evidence type="ECO:0000256" key="1">
    <source>
        <dbReference type="SAM" id="MobiDB-lite"/>
    </source>
</evidence>
<gene>
    <name evidence="2" type="ORF">M231_05974</name>
</gene>
<reference evidence="2 3" key="1">
    <citation type="submission" date="2016-06" db="EMBL/GenBank/DDBJ databases">
        <title>Evolution of pathogenesis and genome organization in the Tremellales.</title>
        <authorList>
            <person name="Cuomo C."/>
            <person name="Litvintseva A."/>
            <person name="Heitman J."/>
            <person name="Chen Y."/>
            <person name="Sun S."/>
            <person name="Springer D."/>
            <person name="Dromer F."/>
            <person name="Young S."/>
            <person name="Zeng Q."/>
            <person name="Chapman S."/>
            <person name="Gujja S."/>
            <person name="Saif S."/>
            <person name="Birren B."/>
        </authorList>
    </citation>
    <scope>NUCLEOTIDE SEQUENCE [LARGE SCALE GENOMIC DNA]</scope>
    <source>
        <strain evidence="2 3">ATCC 28783</strain>
    </source>
</reference>
<name>A0A4Q1BGP5_TREME</name>
<proteinExistence type="predicted"/>
<sequence length="254" mass="28436">MLSPRNFINARSPSPYSPNHRQATMTSLTEVIPKVVYTVMEEVKERVTFDAEFDDPTANVILTSDTGVKFRVHGWHIKRKSDLIADMLSTSNSRDGIPAFAEIDVAAPTDVLRHFVRLCYTPFPAPSHFTLREVEILLAICDHLGCIGVKNQVLDLYASNAYKDPVGTFVLAARLDHLPLARACIGAFDEAPNLPFAPLSSVPMEQANVIPGTWWLELIRHRQHHEHLGVYTIRKWDDVAGMFYPGQRVNGMSG</sequence>
<feature type="region of interest" description="Disordered" evidence="1">
    <location>
        <begin position="1"/>
        <end position="22"/>
    </location>
</feature>
<organism evidence="2 3">
    <name type="scientific">Tremella mesenterica</name>
    <name type="common">Jelly fungus</name>
    <dbReference type="NCBI Taxonomy" id="5217"/>
    <lineage>
        <taxon>Eukaryota</taxon>
        <taxon>Fungi</taxon>
        <taxon>Dikarya</taxon>
        <taxon>Basidiomycota</taxon>
        <taxon>Agaricomycotina</taxon>
        <taxon>Tremellomycetes</taxon>
        <taxon>Tremellales</taxon>
        <taxon>Tremellaceae</taxon>
        <taxon>Tremella</taxon>
    </lineage>
</organism>
<dbReference type="AlphaFoldDB" id="A0A4Q1BGP5"/>
<protein>
    <recommendedName>
        <fullName evidence="4">BTB domain-containing protein</fullName>
    </recommendedName>
</protein>
<evidence type="ECO:0000313" key="3">
    <source>
        <dbReference type="Proteomes" id="UP000289152"/>
    </source>
</evidence>
<dbReference type="Proteomes" id="UP000289152">
    <property type="component" value="Unassembled WGS sequence"/>
</dbReference>
<accession>A0A4Q1BGP5</accession>
<feature type="compositionally biased region" description="Polar residues" evidence="1">
    <location>
        <begin position="9"/>
        <end position="22"/>
    </location>
</feature>
<comment type="caution">
    <text evidence="2">The sequence shown here is derived from an EMBL/GenBank/DDBJ whole genome shotgun (WGS) entry which is preliminary data.</text>
</comment>
<dbReference type="InParanoid" id="A0A4Q1BGP5"/>
<dbReference type="VEuPathDB" id="FungiDB:TREMEDRAFT_63927"/>
<evidence type="ECO:0000313" key="2">
    <source>
        <dbReference type="EMBL" id="RXK36739.1"/>
    </source>
</evidence>
<dbReference type="EMBL" id="SDIL01000088">
    <property type="protein sequence ID" value="RXK36739.1"/>
    <property type="molecule type" value="Genomic_DNA"/>
</dbReference>
<dbReference type="STRING" id="5217.A0A4Q1BGP5"/>
<evidence type="ECO:0008006" key="4">
    <source>
        <dbReference type="Google" id="ProtNLM"/>
    </source>
</evidence>
<dbReference type="OrthoDB" id="2591681at2759"/>
<keyword evidence="3" id="KW-1185">Reference proteome</keyword>